<feature type="region of interest" description="Disordered" evidence="1">
    <location>
        <begin position="38"/>
        <end position="63"/>
    </location>
</feature>
<sequence>MRVRFVVIIGVLIIGMLTACGDRNTMLPQEDLKDHNLQTESASNDSVDSEEQESETPTPPVPRDLLKAEIALSYQPVEVGELEKVKVKDSWKLTKTVDFGHINGESVSLSVYQEQDETAFCYESYLRVVLLDYMGEHYTNRDCGNTSLEESDHPEQGGSLVLLDYKSTDEAGPIIILGAVDSGANGPGLMTYYVYDVAQDCWYSFTQWGLPSVSDLDDDGTSELVFQFQGLHMHPPDVSFGRWNDSRLEITPTVTELLRLTNQYYNSATVEDGLIQVTLDAWEEFDQTESASYKFTPERLIRVDGA</sequence>
<dbReference type="Proteomes" id="UP000609346">
    <property type="component" value="Unassembled WGS sequence"/>
</dbReference>
<evidence type="ECO:0000313" key="3">
    <source>
        <dbReference type="Proteomes" id="UP000609346"/>
    </source>
</evidence>
<reference evidence="2 3" key="1">
    <citation type="submission" date="2020-09" db="EMBL/GenBank/DDBJ databases">
        <title>Paenibacillus sp. strain PR3 16S rRNA gene Genome sequencing and assembly.</title>
        <authorList>
            <person name="Kim J."/>
        </authorList>
    </citation>
    <scope>NUCLEOTIDE SEQUENCE [LARGE SCALE GENOMIC DNA]</scope>
    <source>
        <strain evidence="2 3">PR3</strain>
    </source>
</reference>
<gene>
    <name evidence="2" type="ORF">H8B09_06730</name>
</gene>
<evidence type="ECO:0008006" key="4">
    <source>
        <dbReference type="Google" id="ProtNLM"/>
    </source>
</evidence>
<protein>
    <recommendedName>
        <fullName evidence="4">Lipoprotein</fullName>
    </recommendedName>
</protein>
<proteinExistence type="predicted"/>
<dbReference type="PROSITE" id="PS51257">
    <property type="entry name" value="PROKAR_LIPOPROTEIN"/>
    <property type="match status" value="1"/>
</dbReference>
<name>A0ABR8MS36_9BACL</name>
<dbReference type="EMBL" id="JACXZA010000001">
    <property type="protein sequence ID" value="MBD3918445.1"/>
    <property type="molecule type" value="Genomic_DNA"/>
</dbReference>
<comment type="caution">
    <text evidence="2">The sequence shown here is derived from an EMBL/GenBank/DDBJ whole genome shotgun (WGS) entry which is preliminary data.</text>
</comment>
<evidence type="ECO:0000313" key="2">
    <source>
        <dbReference type="EMBL" id="MBD3918445.1"/>
    </source>
</evidence>
<evidence type="ECO:0000256" key="1">
    <source>
        <dbReference type="SAM" id="MobiDB-lite"/>
    </source>
</evidence>
<accession>A0ABR8MS36</accession>
<keyword evidence="3" id="KW-1185">Reference proteome</keyword>
<dbReference type="RefSeq" id="WP_191202636.1">
    <property type="nucleotide sequence ID" value="NZ_JACXZA010000001.1"/>
</dbReference>
<organism evidence="2 3">
    <name type="scientific">Paenibacillus terricola</name>
    <dbReference type="NCBI Taxonomy" id="2763503"/>
    <lineage>
        <taxon>Bacteria</taxon>
        <taxon>Bacillati</taxon>
        <taxon>Bacillota</taxon>
        <taxon>Bacilli</taxon>
        <taxon>Bacillales</taxon>
        <taxon>Paenibacillaceae</taxon>
        <taxon>Paenibacillus</taxon>
    </lineage>
</organism>